<dbReference type="GO" id="GO:0006633">
    <property type="term" value="P:fatty acid biosynthetic process"/>
    <property type="evidence" value="ECO:0007669"/>
    <property type="project" value="TreeGrafter"/>
</dbReference>
<organism evidence="7">
    <name type="scientific">uncultured Thermoleophilia bacterium</name>
    <dbReference type="NCBI Taxonomy" id="1497501"/>
    <lineage>
        <taxon>Bacteria</taxon>
        <taxon>Bacillati</taxon>
        <taxon>Actinomycetota</taxon>
        <taxon>Thermoleophilia</taxon>
        <taxon>environmental samples</taxon>
    </lineage>
</organism>
<dbReference type="GO" id="GO:0004314">
    <property type="term" value="F:[acyl-carrier-protein] S-malonyltransferase activity"/>
    <property type="evidence" value="ECO:0007669"/>
    <property type="project" value="UniProtKB-EC"/>
</dbReference>
<evidence type="ECO:0000256" key="1">
    <source>
        <dbReference type="ARBA" id="ARBA00022679"/>
    </source>
</evidence>
<reference evidence="7" key="1">
    <citation type="submission" date="2020-02" db="EMBL/GenBank/DDBJ databases">
        <authorList>
            <person name="Meier V. D."/>
        </authorList>
    </citation>
    <scope>NUCLEOTIDE SEQUENCE</scope>
    <source>
        <strain evidence="7">AVDCRST_MAG79</strain>
    </source>
</reference>
<dbReference type="FunFam" id="3.30.70.250:FF:000001">
    <property type="entry name" value="Malonyl CoA-acyl carrier protein transacylase"/>
    <property type="match status" value="1"/>
</dbReference>
<proteinExistence type="inferred from homology"/>
<dbReference type="PANTHER" id="PTHR42681">
    <property type="entry name" value="MALONYL-COA-ACYL CARRIER PROTEIN TRANSACYLASE, MITOCHONDRIAL"/>
    <property type="match status" value="1"/>
</dbReference>
<dbReference type="NCBIfam" id="TIGR00128">
    <property type="entry name" value="fabD"/>
    <property type="match status" value="1"/>
</dbReference>
<evidence type="ECO:0000259" key="6">
    <source>
        <dbReference type="SMART" id="SM00827"/>
    </source>
</evidence>
<dbReference type="Pfam" id="PF00698">
    <property type="entry name" value="Acyl_transf_1"/>
    <property type="match status" value="1"/>
</dbReference>
<gene>
    <name evidence="7" type="ORF">AVDCRST_MAG79-1785</name>
</gene>
<dbReference type="InterPro" id="IPR004410">
    <property type="entry name" value="Malonyl_CoA-ACP_transAc_FabD"/>
</dbReference>
<dbReference type="AlphaFoldDB" id="A0A6J4U6S8"/>
<comment type="catalytic activity">
    <reaction evidence="3 4">
        <text>holo-[ACP] + malonyl-CoA = malonyl-[ACP] + CoA</text>
        <dbReference type="Rhea" id="RHEA:41792"/>
        <dbReference type="Rhea" id="RHEA-COMP:9623"/>
        <dbReference type="Rhea" id="RHEA-COMP:9685"/>
        <dbReference type="ChEBI" id="CHEBI:57287"/>
        <dbReference type="ChEBI" id="CHEBI:57384"/>
        <dbReference type="ChEBI" id="CHEBI:64479"/>
        <dbReference type="ChEBI" id="CHEBI:78449"/>
        <dbReference type="EC" id="2.3.1.39"/>
    </reaction>
</comment>
<sequence length="305" mass="31511">MTVALLFPGQGSQQVGMARALLDASEAARAVFDRASETIGLDLAALCADGPIERLTATEVAQPAIVATSLAALAVVRERTDLEPAWVIGHSVGEYAALAAAGALTAAAAVGLVRERGLAMAEADDGAMAAVIGLDDADVERLCDEIEGVWPANYNCPGQLVVSGTPEGVEALCVRAREAGARRALPLNVSGAFHSPLMAPAAERLRPALEAATLDPPTVGFLSTTTAAPEQEPARIREVLVRQLTAPVRFTQGAGALAARDVDLWVELGAGGVLCGLLRRIDRRARCLAVATPEDVASLREAVDA</sequence>
<dbReference type="EC" id="2.3.1.39" evidence="4"/>
<dbReference type="PANTHER" id="PTHR42681:SF1">
    <property type="entry name" value="MALONYL-COA-ACYL CARRIER PROTEIN TRANSACYLASE, MITOCHONDRIAL"/>
    <property type="match status" value="1"/>
</dbReference>
<comment type="similarity">
    <text evidence="4">Belongs to the fabD family.</text>
</comment>
<dbReference type="InterPro" id="IPR001227">
    <property type="entry name" value="Ac_transferase_dom_sf"/>
</dbReference>
<protein>
    <recommendedName>
        <fullName evidence="4">Malonyl CoA-acyl carrier protein transacylase</fullName>
        <ecNumber evidence="4">2.3.1.39</ecNumber>
    </recommendedName>
</protein>
<accession>A0A6J4U6S8</accession>
<dbReference type="SUPFAM" id="SSF55048">
    <property type="entry name" value="Probable ACP-binding domain of malonyl-CoA ACP transacylase"/>
    <property type="match status" value="1"/>
</dbReference>
<dbReference type="Gene3D" id="3.30.70.250">
    <property type="entry name" value="Malonyl-CoA ACP transacylase, ACP-binding"/>
    <property type="match status" value="1"/>
</dbReference>
<feature type="domain" description="Malonyl-CoA:ACP transacylase (MAT)" evidence="6">
    <location>
        <begin position="6"/>
        <end position="303"/>
    </location>
</feature>
<dbReference type="SMART" id="SM00827">
    <property type="entry name" value="PKS_AT"/>
    <property type="match status" value="1"/>
</dbReference>
<dbReference type="GO" id="GO:0005829">
    <property type="term" value="C:cytosol"/>
    <property type="evidence" value="ECO:0007669"/>
    <property type="project" value="TreeGrafter"/>
</dbReference>
<dbReference type="InterPro" id="IPR016035">
    <property type="entry name" value="Acyl_Trfase/lysoPLipase"/>
</dbReference>
<feature type="active site" evidence="5">
    <location>
        <position position="91"/>
    </location>
</feature>
<dbReference type="Gene3D" id="3.40.366.10">
    <property type="entry name" value="Malonyl-Coenzyme A Acyl Carrier Protein, domain 2"/>
    <property type="match status" value="1"/>
</dbReference>
<feature type="active site" evidence="5">
    <location>
        <position position="194"/>
    </location>
</feature>
<dbReference type="EMBL" id="CADCWC010000268">
    <property type="protein sequence ID" value="CAA9540168.1"/>
    <property type="molecule type" value="Genomic_DNA"/>
</dbReference>
<keyword evidence="1 4" id="KW-0808">Transferase</keyword>
<dbReference type="SUPFAM" id="SSF52151">
    <property type="entry name" value="FabD/lysophospholipase-like"/>
    <property type="match status" value="1"/>
</dbReference>
<dbReference type="InterPro" id="IPR050858">
    <property type="entry name" value="Mal-CoA-ACP_Trans/PKS_FabD"/>
</dbReference>
<evidence type="ECO:0000256" key="3">
    <source>
        <dbReference type="ARBA" id="ARBA00048462"/>
    </source>
</evidence>
<evidence type="ECO:0000256" key="4">
    <source>
        <dbReference type="PIRNR" id="PIRNR000446"/>
    </source>
</evidence>
<evidence type="ECO:0000256" key="5">
    <source>
        <dbReference type="PIRSR" id="PIRSR000446-1"/>
    </source>
</evidence>
<evidence type="ECO:0000313" key="7">
    <source>
        <dbReference type="EMBL" id="CAA9540168.1"/>
    </source>
</evidence>
<name>A0A6J4U6S8_9ACTN</name>
<dbReference type="InterPro" id="IPR016036">
    <property type="entry name" value="Malonyl_transacylase_ACP-bd"/>
</dbReference>
<dbReference type="InterPro" id="IPR024925">
    <property type="entry name" value="Malonyl_CoA-ACP_transAc"/>
</dbReference>
<dbReference type="PIRSF" id="PIRSF000446">
    <property type="entry name" value="Mct"/>
    <property type="match status" value="1"/>
</dbReference>
<evidence type="ECO:0000256" key="2">
    <source>
        <dbReference type="ARBA" id="ARBA00023315"/>
    </source>
</evidence>
<keyword evidence="2 4" id="KW-0012">Acyltransferase</keyword>
<dbReference type="InterPro" id="IPR014043">
    <property type="entry name" value="Acyl_transferase_dom"/>
</dbReference>